<evidence type="ECO:0000256" key="10">
    <source>
        <dbReference type="ARBA" id="ARBA00023303"/>
    </source>
</evidence>
<dbReference type="EnsemblMetazoa" id="Aqu2.1.36244_001">
    <property type="protein sequence ID" value="Aqu2.1.36244_001"/>
    <property type="gene ID" value="Aqu2.1.36244"/>
</dbReference>
<reference evidence="13" key="2">
    <citation type="submission" date="2017-05" db="UniProtKB">
        <authorList>
            <consortium name="EnsemblMetazoa"/>
        </authorList>
    </citation>
    <scope>IDENTIFICATION</scope>
</reference>
<dbReference type="OMA" id="IHADEYT"/>
<evidence type="ECO:0000256" key="8">
    <source>
        <dbReference type="ARBA" id="ARBA00023136"/>
    </source>
</evidence>
<dbReference type="FunCoup" id="A0A1X7V8Z2">
    <property type="interactions" value="79"/>
</dbReference>
<evidence type="ECO:0000313" key="13">
    <source>
        <dbReference type="EnsemblMetazoa" id="Aqu2.1.36244_001"/>
    </source>
</evidence>
<sequence length="508" mass="56949">MDEGNDPVNGEKSKCKNCTCTCTDRYLREFLEDNTIAGISHVFKGQSKVRRSFWALIFIAAIISCIALISLSIQIFLNKPTASTINVITLNGVPFPSVTICNINFEKNEALPLLSRTYNLMNQLFNADESFHSNSMNASSVISNCRNTVPRNNSDATFEATIWNIQRPARSKRRLIHYCGFVTGVNSNVSNCKSLFQPVLTPAGICFNYNGSSNTIHSTGTRYGMKLVLNIEQDLRPSYNGKAGVILSVHDGKDVARPNVNGINVAPGQAIDVGVNLKEYIDETKEANCTAGQDLVFFEDYDYSQYACAQDALIKQIAKPNVCNCTLLPRRPSNGEYDHTPNCTFPTSCCLLNEYKTINTEEQCPLPCRYRYYDYTTSYASYPNSFILEDLMRDENVTEDYLRKNYLSINIYINDLRYSVVTTSYTFGVAGLLGDIGGQLGLFIGVSIITFFEVLILCLDELKRICCPDFVINKCKNMKKKGESSDIVAGERETRRQIQRKAWSNDSL</sequence>
<dbReference type="Proteomes" id="UP000007879">
    <property type="component" value="Unassembled WGS sequence"/>
</dbReference>
<comment type="subcellular location">
    <subcellularLocation>
        <location evidence="1">Membrane</location>
        <topology evidence="1">Multi-pass membrane protein</topology>
    </subcellularLocation>
</comment>
<dbReference type="AlphaFoldDB" id="A0A1X7V8Z2"/>
<keyword evidence="3 11" id="KW-0894">Sodium channel</keyword>
<keyword evidence="7 11" id="KW-0406">Ion transport</keyword>
<organism evidence="13">
    <name type="scientific">Amphimedon queenslandica</name>
    <name type="common">Sponge</name>
    <dbReference type="NCBI Taxonomy" id="400682"/>
    <lineage>
        <taxon>Eukaryota</taxon>
        <taxon>Metazoa</taxon>
        <taxon>Porifera</taxon>
        <taxon>Demospongiae</taxon>
        <taxon>Heteroscleromorpha</taxon>
        <taxon>Haplosclerida</taxon>
        <taxon>Niphatidae</taxon>
        <taxon>Amphimedon</taxon>
    </lineage>
</organism>
<keyword evidence="8 12" id="KW-0472">Membrane</keyword>
<reference evidence="14" key="1">
    <citation type="journal article" date="2010" name="Nature">
        <title>The Amphimedon queenslandica genome and the evolution of animal complexity.</title>
        <authorList>
            <person name="Srivastava M."/>
            <person name="Simakov O."/>
            <person name="Chapman J."/>
            <person name="Fahey B."/>
            <person name="Gauthier M.E."/>
            <person name="Mitros T."/>
            <person name="Richards G.S."/>
            <person name="Conaco C."/>
            <person name="Dacre M."/>
            <person name="Hellsten U."/>
            <person name="Larroux C."/>
            <person name="Putnam N.H."/>
            <person name="Stanke M."/>
            <person name="Adamska M."/>
            <person name="Darling A."/>
            <person name="Degnan S.M."/>
            <person name="Oakley T.H."/>
            <person name="Plachetzki D.C."/>
            <person name="Zhai Y."/>
            <person name="Adamski M."/>
            <person name="Calcino A."/>
            <person name="Cummins S.F."/>
            <person name="Goodstein D.M."/>
            <person name="Harris C."/>
            <person name="Jackson D.J."/>
            <person name="Leys S.P."/>
            <person name="Shu S."/>
            <person name="Woodcroft B.J."/>
            <person name="Vervoort M."/>
            <person name="Kosik K.S."/>
            <person name="Manning G."/>
            <person name="Degnan B.M."/>
            <person name="Rokhsar D.S."/>
        </authorList>
    </citation>
    <scope>NUCLEOTIDE SEQUENCE [LARGE SCALE GENOMIC DNA]</scope>
</reference>
<dbReference type="InParanoid" id="A0A1X7V8Z2"/>
<keyword evidence="14" id="KW-1185">Reference proteome</keyword>
<accession>A0A1X7V8Z2</accession>
<evidence type="ECO:0000256" key="5">
    <source>
        <dbReference type="ARBA" id="ARBA00022989"/>
    </source>
</evidence>
<proteinExistence type="inferred from homology"/>
<keyword evidence="4 11" id="KW-0812">Transmembrane</keyword>
<dbReference type="GO" id="GO:0015280">
    <property type="term" value="F:ligand-gated sodium channel activity"/>
    <property type="evidence" value="ECO:0007669"/>
    <property type="project" value="TreeGrafter"/>
</dbReference>
<dbReference type="OrthoDB" id="6021021at2759"/>
<keyword evidence="2 11" id="KW-0813">Transport</keyword>
<dbReference type="GO" id="GO:0005886">
    <property type="term" value="C:plasma membrane"/>
    <property type="evidence" value="ECO:0007669"/>
    <property type="project" value="TreeGrafter"/>
</dbReference>
<evidence type="ECO:0000256" key="11">
    <source>
        <dbReference type="RuleBase" id="RU000679"/>
    </source>
</evidence>
<dbReference type="PANTHER" id="PTHR11690:SF296">
    <property type="entry name" value="DEGENERIN-LIKE PROTEIN DEL-10"/>
    <property type="match status" value="1"/>
</dbReference>
<name>A0A1X7V8Z2_AMPQE</name>
<dbReference type="eggNOG" id="KOG4294">
    <property type="taxonomic scope" value="Eukaryota"/>
</dbReference>
<keyword evidence="10 11" id="KW-0407">Ion channel</keyword>
<gene>
    <name evidence="13" type="primary">105312164</name>
</gene>
<dbReference type="Pfam" id="PF00858">
    <property type="entry name" value="ASC"/>
    <property type="match status" value="1"/>
</dbReference>
<dbReference type="Gene3D" id="2.60.470.10">
    <property type="entry name" value="Acid-sensing ion channels like domains"/>
    <property type="match status" value="1"/>
</dbReference>
<keyword evidence="9 11" id="KW-0739">Sodium transport</keyword>
<keyword evidence="5 12" id="KW-1133">Transmembrane helix</keyword>
<evidence type="ECO:0000256" key="1">
    <source>
        <dbReference type="ARBA" id="ARBA00004141"/>
    </source>
</evidence>
<keyword evidence="6" id="KW-0915">Sodium</keyword>
<dbReference type="PANTHER" id="PTHR11690">
    <property type="entry name" value="AMILORIDE-SENSITIVE SODIUM CHANNEL-RELATED"/>
    <property type="match status" value="1"/>
</dbReference>
<evidence type="ECO:0000256" key="3">
    <source>
        <dbReference type="ARBA" id="ARBA00022461"/>
    </source>
</evidence>
<dbReference type="InterPro" id="IPR001873">
    <property type="entry name" value="ENaC"/>
</dbReference>
<dbReference type="KEGG" id="aqu:105312164"/>
<protein>
    <submittedName>
        <fullName evidence="13">Uncharacterized protein</fullName>
    </submittedName>
</protein>
<dbReference type="EnsemblMetazoa" id="XM_011404589.2">
    <property type="protein sequence ID" value="XP_011402891.1"/>
    <property type="gene ID" value="LOC105312164"/>
</dbReference>
<evidence type="ECO:0000256" key="6">
    <source>
        <dbReference type="ARBA" id="ARBA00023053"/>
    </source>
</evidence>
<comment type="similarity">
    <text evidence="11">Belongs to the amiloride-sensitive sodium channel (TC 1.A.6) family.</text>
</comment>
<feature type="transmembrane region" description="Helical" evidence="12">
    <location>
        <begin position="440"/>
        <end position="459"/>
    </location>
</feature>
<evidence type="ECO:0000256" key="4">
    <source>
        <dbReference type="ARBA" id="ARBA00022692"/>
    </source>
</evidence>
<dbReference type="Gene3D" id="1.10.287.770">
    <property type="entry name" value="YojJ-like"/>
    <property type="match status" value="1"/>
</dbReference>
<evidence type="ECO:0000256" key="12">
    <source>
        <dbReference type="SAM" id="Phobius"/>
    </source>
</evidence>
<evidence type="ECO:0000256" key="7">
    <source>
        <dbReference type="ARBA" id="ARBA00023065"/>
    </source>
</evidence>
<evidence type="ECO:0000256" key="2">
    <source>
        <dbReference type="ARBA" id="ARBA00022448"/>
    </source>
</evidence>
<evidence type="ECO:0000256" key="9">
    <source>
        <dbReference type="ARBA" id="ARBA00023201"/>
    </source>
</evidence>
<dbReference type="PRINTS" id="PR01078">
    <property type="entry name" value="AMINACHANNEL"/>
</dbReference>
<evidence type="ECO:0000313" key="14">
    <source>
        <dbReference type="Proteomes" id="UP000007879"/>
    </source>
</evidence>
<feature type="transmembrane region" description="Helical" evidence="12">
    <location>
        <begin position="53"/>
        <end position="77"/>
    </location>
</feature>